<proteinExistence type="predicted"/>
<reference evidence="1" key="1">
    <citation type="submission" date="2024-07" db="EMBL/GenBank/DDBJ databases">
        <title>Identification and characteristics of a novel species of coltsfoot's symbiotic bacteria.</title>
        <authorList>
            <person name="Juszczyk A."/>
            <person name="Jasielczuk I."/>
            <person name="Gurgul A."/>
            <person name="Rogala M."/>
            <person name="Kowalczyk A."/>
            <person name="Szmatola T."/>
            <person name="Kosecka-Strojek M."/>
            <person name="Arent Z."/>
            <person name="Latowski D."/>
        </authorList>
    </citation>
    <scope>NUCLEOTIDE SEQUENCE</scope>
    <source>
        <strain evidence="1">Hg7Tf</strain>
    </source>
</reference>
<gene>
    <name evidence="1" type="ORF">AB4Y39_02745</name>
</gene>
<organism evidence="1">
    <name type="scientific">Pseudomonas sp. Hg7Tf</name>
    <dbReference type="NCBI Taxonomy" id="3236988"/>
    <lineage>
        <taxon>Bacteria</taxon>
        <taxon>Pseudomonadati</taxon>
        <taxon>Pseudomonadota</taxon>
        <taxon>Gammaproteobacteria</taxon>
        <taxon>Pseudomonadales</taxon>
        <taxon>Pseudomonadaceae</taxon>
        <taxon>Pseudomonas</taxon>
    </lineage>
</organism>
<evidence type="ECO:0000313" key="1">
    <source>
        <dbReference type="EMBL" id="XDK37627.1"/>
    </source>
</evidence>
<evidence type="ECO:0008006" key="2">
    <source>
        <dbReference type="Google" id="ProtNLM"/>
    </source>
</evidence>
<dbReference type="AlphaFoldDB" id="A0AB39I442"/>
<accession>A0AB39I442</accession>
<dbReference type="EMBL" id="CP162607">
    <property type="protein sequence ID" value="XDK37627.1"/>
    <property type="molecule type" value="Genomic_DNA"/>
</dbReference>
<sequence>MDKITLIYDYVNRRSKSDVEFKSSITSVYKRNSRWSNGLLRFMVFMMSIFLRPRSKAVKYFFWGSKFEDIILGMDRREICVLGGPKQLRFCIKNGVKFIPVMNFWKGLSRGLESDFSLLKLEDIHSLTKLFYVYAGESPVLVVDTDSLPMQRVVLTAFSSMSTGRSICIQHGVFQSKTQSDLLDGWMADNFFVMDENQHKIMISKGMERSKLAVMGFYSSPYIPIRTTSRPSQRKVCFFGQPWARYGEARAAKYLDILKRVESLTASEGLEFFYKLHPWESGLDYVAGIQGRVNCGMEQALENFDVFVSITSTALLEAGAAGRIAIQVMDEDFSCDDFSTFSSVKAIDVESDSFNQDLKSCINGVSGEVGNQVKPAELFLSALEGAK</sequence>
<name>A0AB39I442_9PSED</name>
<protein>
    <recommendedName>
        <fullName evidence="2">CDP-Glycerol:Poly(Glycerophosphate) glycerophosphotransferase</fullName>
    </recommendedName>
</protein>
<dbReference type="RefSeq" id="WP_280040580.1">
    <property type="nucleotide sequence ID" value="NZ_CP162607.1"/>
</dbReference>